<proteinExistence type="predicted"/>
<reference evidence="1" key="1">
    <citation type="submission" date="2021-03" db="EMBL/GenBank/DDBJ databases">
        <authorList>
            <consortium name="DOE Joint Genome Institute"/>
            <person name="Ahrendt S."/>
            <person name="Looney B.P."/>
            <person name="Miyauchi S."/>
            <person name="Morin E."/>
            <person name="Drula E."/>
            <person name="Courty P.E."/>
            <person name="Chicoki N."/>
            <person name="Fauchery L."/>
            <person name="Kohler A."/>
            <person name="Kuo A."/>
            <person name="Labutti K."/>
            <person name="Pangilinan J."/>
            <person name="Lipzen A."/>
            <person name="Riley R."/>
            <person name="Andreopoulos W."/>
            <person name="He G."/>
            <person name="Johnson J."/>
            <person name="Barry K.W."/>
            <person name="Grigoriev I.V."/>
            <person name="Nagy L."/>
            <person name="Hibbett D."/>
            <person name="Henrissat B."/>
            <person name="Matheny P.B."/>
            <person name="Labbe J."/>
            <person name="Martin F."/>
        </authorList>
    </citation>
    <scope>NUCLEOTIDE SEQUENCE</scope>
    <source>
        <strain evidence="1">HHB10654</strain>
    </source>
</reference>
<organism evidence="1 2">
    <name type="scientific">Artomyces pyxidatus</name>
    <dbReference type="NCBI Taxonomy" id="48021"/>
    <lineage>
        <taxon>Eukaryota</taxon>
        <taxon>Fungi</taxon>
        <taxon>Dikarya</taxon>
        <taxon>Basidiomycota</taxon>
        <taxon>Agaricomycotina</taxon>
        <taxon>Agaricomycetes</taxon>
        <taxon>Russulales</taxon>
        <taxon>Auriscalpiaceae</taxon>
        <taxon>Artomyces</taxon>
    </lineage>
</organism>
<dbReference type="EMBL" id="MU277193">
    <property type="protein sequence ID" value="KAI0066272.1"/>
    <property type="molecule type" value="Genomic_DNA"/>
</dbReference>
<reference evidence="1" key="2">
    <citation type="journal article" date="2022" name="New Phytol.">
        <title>Evolutionary transition to the ectomycorrhizal habit in the genomes of a hyperdiverse lineage of mushroom-forming fungi.</title>
        <authorList>
            <person name="Looney B."/>
            <person name="Miyauchi S."/>
            <person name="Morin E."/>
            <person name="Drula E."/>
            <person name="Courty P.E."/>
            <person name="Kohler A."/>
            <person name="Kuo A."/>
            <person name="LaButti K."/>
            <person name="Pangilinan J."/>
            <person name="Lipzen A."/>
            <person name="Riley R."/>
            <person name="Andreopoulos W."/>
            <person name="He G."/>
            <person name="Johnson J."/>
            <person name="Nolan M."/>
            <person name="Tritt A."/>
            <person name="Barry K.W."/>
            <person name="Grigoriev I.V."/>
            <person name="Nagy L.G."/>
            <person name="Hibbett D."/>
            <person name="Henrissat B."/>
            <person name="Matheny P.B."/>
            <person name="Labbe J."/>
            <person name="Martin F.M."/>
        </authorList>
    </citation>
    <scope>NUCLEOTIDE SEQUENCE</scope>
    <source>
        <strain evidence="1">HHB10654</strain>
    </source>
</reference>
<gene>
    <name evidence="1" type="ORF">BV25DRAFT_1525903</name>
</gene>
<protein>
    <submittedName>
        <fullName evidence="1">Uncharacterized protein</fullName>
    </submittedName>
</protein>
<evidence type="ECO:0000313" key="2">
    <source>
        <dbReference type="Proteomes" id="UP000814140"/>
    </source>
</evidence>
<dbReference type="Proteomes" id="UP000814140">
    <property type="component" value="Unassembled WGS sequence"/>
</dbReference>
<keyword evidence="2" id="KW-1185">Reference proteome</keyword>
<sequence length="421" mass="48578">MPSRSSSIDERNIFIHLARHLPPELVDLIASFVDSRRDLLAFASACRAFKQLIIPYHLDYRVVHCHLDRQSAWSHLVERPDLTRHVRDVYVYDLRSTLQPLPDRVPAAGSREAVNDKASLSTPDKLLRVSQALRSIDNLQEFRWLTGWSSISPEEMEKQLFAEFTLWGAVSQQPTLRRLEVLDMWSDSHPPTGFQSEFNYDTDYYPLWSISNLSALKLRNVNFLRQQNCLHQFSGVLRRSPSLESLCLYASNDSFDLPTLLRGCQFSNLRELRVEVSSWSTSTHREAFACLLEQTPTLEDVTWEFNHAVRPLQARSLPALKQLSAWQSSESHAFGFDLLVDESLPPRKLETIAGFRLTPSSLVKFGRVNRNALRKLELSKFHNIELVVQVANMFPSLTWLAIPSTDYTRDYWRVTKEPVHQ</sequence>
<evidence type="ECO:0000313" key="1">
    <source>
        <dbReference type="EMBL" id="KAI0066272.1"/>
    </source>
</evidence>
<name>A0ACB8TCX7_9AGAM</name>
<accession>A0ACB8TCX7</accession>
<comment type="caution">
    <text evidence="1">The sequence shown here is derived from an EMBL/GenBank/DDBJ whole genome shotgun (WGS) entry which is preliminary data.</text>
</comment>